<protein>
    <submittedName>
        <fullName evidence="6">Flagellar protein FliS</fullName>
    </submittedName>
</protein>
<dbReference type="GO" id="GO:0071973">
    <property type="term" value="P:bacterial-type flagellum-dependent cell motility"/>
    <property type="evidence" value="ECO:0007669"/>
    <property type="project" value="TreeGrafter"/>
</dbReference>
<evidence type="ECO:0000256" key="5">
    <source>
        <dbReference type="ARBA" id="ARBA00023186"/>
    </source>
</evidence>
<keyword evidence="5" id="KW-0143">Chaperone</keyword>
<gene>
    <name evidence="6" type="ORF">EV691_12316</name>
</gene>
<evidence type="ECO:0000256" key="1">
    <source>
        <dbReference type="ARBA" id="ARBA00004514"/>
    </source>
</evidence>
<evidence type="ECO:0000313" key="7">
    <source>
        <dbReference type="Proteomes" id="UP000295169"/>
    </source>
</evidence>
<dbReference type="PANTHER" id="PTHR34773:SF1">
    <property type="entry name" value="FLAGELLAR SECRETION CHAPERONE FLIS"/>
    <property type="match status" value="1"/>
</dbReference>
<keyword evidence="4" id="KW-1005">Bacterial flagellum biogenesis</keyword>
<keyword evidence="6" id="KW-0282">Flagellum</keyword>
<keyword evidence="6" id="KW-0969">Cilium</keyword>
<reference evidence="6 7" key="1">
    <citation type="submission" date="2019-03" db="EMBL/GenBank/DDBJ databases">
        <title>Genomic Encyclopedia of Type Strains, Phase IV (KMG-IV): sequencing the most valuable type-strain genomes for metagenomic binning, comparative biology and taxonomic classification.</title>
        <authorList>
            <person name="Goeker M."/>
        </authorList>
    </citation>
    <scope>NUCLEOTIDE SEQUENCE [LARGE SCALE GENOMIC DNA]</scope>
    <source>
        <strain evidence="6 7">DSM 2286</strain>
    </source>
</reference>
<dbReference type="InterPro" id="IPR036584">
    <property type="entry name" value="FliS_sf"/>
</dbReference>
<evidence type="ECO:0000313" key="6">
    <source>
        <dbReference type="EMBL" id="TCL28061.1"/>
    </source>
</evidence>
<dbReference type="AlphaFoldDB" id="A0A4R1PI17"/>
<organism evidence="6 7">
    <name type="scientific">Azotobacter chroococcum</name>
    <dbReference type="NCBI Taxonomy" id="353"/>
    <lineage>
        <taxon>Bacteria</taxon>
        <taxon>Pseudomonadati</taxon>
        <taxon>Pseudomonadota</taxon>
        <taxon>Gammaproteobacteria</taxon>
        <taxon>Pseudomonadales</taxon>
        <taxon>Pseudomonadaceae</taxon>
        <taxon>Azotobacter</taxon>
    </lineage>
</organism>
<dbReference type="PIRSF" id="PIRSF039090">
    <property type="entry name" value="Flis"/>
    <property type="match status" value="1"/>
</dbReference>
<dbReference type="SUPFAM" id="SSF101116">
    <property type="entry name" value="Flagellar export chaperone FliS"/>
    <property type="match status" value="1"/>
</dbReference>
<dbReference type="GO" id="GO:0044780">
    <property type="term" value="P:bacterial-type flagellum assembly"/>
    <property type="evidence" value="ECO:0007669"/>
    <property type="project" value="InterPro"/>
</dbReference>
<evidence type="ECO:0000256" key="4">
    <source>
        <dbReference type="ARBA" id="ARBA00022795"/>
    </source>
</evidence>
<dbReference type="NCBIfam" id="TIGR00208">
    <property type="entry name" value="fliS"/>
    <property type="match status" value="1"/>
</dbReference>
<dbReference type="EMBL" id="SMMU01000023">
    <property type="protein sequence ID" value="TCL28061.1"/>
    <property type="molecule type" value="Genomic_DNA"/>
</dbReference>
<dbReference type="GO" id="GO:0005829">
    <property type="term" value="C:cytosol"/>
    <property type="evidence" value="ECO:0007669"/>
    <property type="project" value="UniProtKB-SubCell"/>
</dbReference>
<evidence type="ECO:0000256" key="2">
    <source>
        <dbReference type="ARBA" id="ARBA00008787"/>
    </source>
</evidence>
<dbReference type="Proteomes" id="UP000295169">
    <property type="component" value="Unassembled WGS sequence"/>
</dbReference>
<name>A0A4R1PI17_9GAMM</name>
<comment type="caution">
    <text evidence="6">The sequence shown here is derived from an EMBL/GenBank/DDBJ whole genome shotgun (WGS) entry which is preliminary data.</text>
</comment>
<comment type="similarity">
    <text evidence="2">Belongs to the FliS family.</text>
</comment>
<proteinExistence type="inferred from homology"/>
<keyword evidence="3" id="KW-0963">Cytoplasm</keyword>
<dbReference type="InterPro" id="IPR003713">
    <property type="entry name" value="FliS"/>
</dbReference>
<comment type="subcellular location">
    <subcellularLocation>
        <location evidence="1">Cytoplasm</location>
        <location evidence="1">Cytosol</location>
    </subcellularLocation>
</comment>
<dbReference type="PANTHER" id="PTHR34773">
    <property type="entry name" value="FLAGELLAR SECRETION CHAPERONE FLIS"/>
    <property type="match status" value="1"/>
</dbReference>
<accession>A0A4R1PI17</accession>
<dbReference type="Gene3D" id="1.20.120.340">
    <property type="entry name" value="Flagellar protein FliS"/>
    <property type="match status" value="1"/>
</dbReference>
<dbReference type="Pfam" id="PF02561">
    <property type="entry name" value="FliS"/>
    <property type="match status" value="1"/>
</dbReference>
<dbReference type="CDD" id="cd16098">
    <property type="entry name" value="FliS"/>
    <property type="match status" value="1"/>
</dbReference>
<sequence length="113" mass="12255">MSASPHQLIVMLFDGAQAAIRTARLHMQAGNVAEKGKAISKAIDIVNRGLLAALDHERGGELAGRLEQLYDYVARLLLRANLHNDERSLDEAASLLEQIGSAWRQIVPQSGGD</sequence>
<evidence type="ECO:0000256" key="3">
    <source>
        <dbReference type="ARBA" id="ARBA00022490"/>
    </source>
</evidence>
<keyword evidence="6" id="KW-0966">Cell projection</keyword>